<accession>A0A3D9Z201</accession>
<sequence>MSEGRAERAKSLLESGPELSIFRSRDHGGVLQMAGLFRKALQYDVGNPLTASKMTRHRLSAALYAPFRVLLYENERGKAVFEYDKPSSLFGQFGDETVTEVARGLDTAIERALKQVDNR</sequence>
<dbReference type="EMBL" id="QUMO01000001">
    <property type="protein sequence ID" value="REF89194.1"/>
    <property type="molecule type" value="Genomic_DNA"/>
</dbReference>
<feature type="domain" description="DUF302" evidence="1">
    <location>
        <begin position="26"/>
        <end position="86"/>
    </location>
</feature>
<dbReference type="AlphaFoldDB" id="A0A3D9Z201"/>
<protein>
    <submittedName>
        <fullName evidence="2">Uncharacterized protein (DUF302 family)</fullName>
    </submittedName>
</protein>
<proteinExistence type="predicted"/>
<keyword evidence="3" id="KW-1185">Reference proteome</keyword>
<comment type="caution">
    <text evidence="2">The sequence shown here is derived from an EMBL/GenBank/DDBJ whole genome shotgun (WGS) entry which is preliminary data.</text>
</comment>
<evidence type="ECO:0000313" key="3">
    <source>
        <dbReference type="Proteomes" id="UP000256900"/>
    </source>
</evidence>
<gene>
    <name evidence="2" type="ORF">DES32_0411</name>
</gene>
<organism evidence="2 3">
    <name type="scientific">Methylovirgula ligni</name>
    <dbReference type="NCBI Taxonomy" id="569860"/>
    <lineage>
        <taxon>Bacteria</taxon>
        <taxon>Pseudomonadati</taxon>
        <taxon>Pseudomonadota</taxon>
        <taxon>Alphaproteobacteria</taxon>
        <taxon>Hyphomicrobiales</taxon>
        <taxon>Beijerinckiaceae</taxon>
        <taxon>Methylovirgula</taxon>
    </lineage>
</organism>
<dbReference type="CDD" id="cd14797">
    <property type="entry name" value="DUF302"/>
    <property type="match status" value="1"/>
</dbReference>
<dbReference type="InterPro" id="IPR035923">
    <property type="entry name" value="TT1751-like_sf"/>
</dbReference>
<name>A0A3D9Z201_9HYPH</name>
<dbReference type="InterPro" id="IPR005180">
    <property type="entry name" value="DUF302"/>
</dbReference>
<evidence type="ECO:0000259" key="1">
    <source>
        <dbReference type="Pfam" id="PF03625"/>
    </source>
</evidence>
<dbReference type="Proteomes" id="UP000256900">
    <property type="component" value="Unassembled WGS sequence"/>
</dbReference>
<evidence type="ECO:0000313" key="2">
    <source>
        <dbReference type="EMBL" id="REF89194.1"/>
    </source>
</evidence>
<dbReference type="Gene3D" id="3.30.310.70">
    <property type="entry name" value="TT1751-like domain"/>
    <property type="match status" value="1"/>
</dbReference>
<reference evidence="2 3" key="1">
    <citation type="submission" date="2018-08" db="EMBL/GenBank/DDBJ databases">
        <title>Genomic Encyclopedia of Type Strains, Phase IV (KMG-IV): sequencing the most valuable type-strain genomes for metagenomic binning, comparative biology and taxonomic classification.</title>
        <authorList>
            <person name="Goeker M."/>
        </authorList>
    </citation>
    <scope>NUCLEOTIDE SEQUENCE [LARGE SCALE GENOMIC DNA]</scope>
    <source>
        <strain evidence="2 3">BW863</strain>
    </source>
</reference>
<dbReference type="SUPFAM" id="SSF103247">
    <property type="entry name" value="TT1751-like"/>
    <property type="match status" value="1"/>
</dbReference>
<dbReference type="Pfam" id="PF03625">
    <property type="entry name" value="DUF302"/>
    <property type="match status" value="1"/>
</dbReference>
<dbReference type="RefSeq" id="WP_245411119.1">
    <property type="nucleotide sequence ID" value="NZ_CP025086.1"/>
</dbReference>